<reference evidence="2" key="2">
    <citation type="submission" date="2023-03" db="EMBL/GenBank/DDBJ databases">
        <authorList>
            <person name="Inwood S.N."/>
            <person name="Skelly J.G."/>
            <person name="Guhlin J."/>
            <person name="Harrop T.W.R."/>
            <person name="Goldson S.G."/>
            <person name="Dearden P.K."/>
        </authorList>
    </citation>
    <scope>NUCLEOTIDE SEQUENCE</scope>
    <source>
        <strain evidence="2">Irish</strain>
        <tissue evidence="2">Whole body</tissue>
    </source>
</reference>
<sequence>MFLGMETIMSEFFNDTTTAFYIILIVWIADQYDVICCHTPITKRYWLRFFYLYHFSFYAYHYRFNGQYSTLALVTSWLFIQHSMLYFFHHYELPVILQQAHLQQILLRNHAPTAVQPPTPSTAPTTPGPTPASTPSDSPTPLTPTLEQTQQNYISELSQLEPDLNNDHHQSASSAINYSTANVNGDDGVVSTASTSLTDTSLNETQSMENNATALIDDKEDIKSYESSSKEPSTCEEFEVIETTNSTSKDSTATQSASPDV</sequence>
<reference evidence="2" key="1">
    <citation type="journal article" date="2023" name="bioRxiv">
        <title>Scaffold-level genome assemblies of two parasitoid biocontrol wasps reveal the parthenogenesis mechanism and an associated novel virus.</title>
        <authorList>
            <person name="Inwood S."/>
            <person name="Skelly J."/>
            <person name="Guhlin J."/>
            <person name="Harrop T."/>
            <person name="Goldson S."/>
            <person name="Dearden P."/>
        </authorList>
    </citation>
    <scope>NUCLEOTIDE SEQUENCE</scope>
    <source>
        <strain evidence="2">Irish</strain>
        <tissue evidence="2">Whole body</tissue>
    </source>
</reference>
<protein>
    <recommendedName>
        <fullName evidence="4">Membralin</fullName>
    </recommendedName>
</protein>
<comment type="caution">
    <text evidence="2">The sequence shown here is derived from an EMBL/GenBank/DDBJ whole genome shotgun (WGS) entry which is preliminary data.</text>
</comment>
<dbReference type="AlphaFoldDB" id="A0AA39KLT3"/>
<keyword evidence="3" id="KW-1185">Reference proteome</keyword>
<dbReference type="PANTHER" id="PTHR21650:SF4">
    <property type="entry name" value="MEMBRALIN"/>
    <property type="match status" value="1"/>
</dbReference>
<accession>A0AA39KLT3</accession>
<feature type="compositionally biased region" description="Pro residues" evidence="1">
    <location>
        <begin position="115"/>
        <end position="132"/>
    </location>
</feature>
<dbReference type="InterPro" id="IPR019144">
    <property type="entry name" value="Membralin"/>
</dbReference>
<feature type="compositionally biased region" description="Low complexity" evidence="1">
    <location>
        <begin position="133"/>
        <end position="145"/>
    </location>
</feature>
<evidence type="ECO:0008006" key="4">
    <source>
        <dbReference type="Google" id="ProtNLM"/>
    </source>
</evidence>
<feature type="compositionally biased region" description="Polar residues" evidence="1">
    <location>
        <begin position="242"/>
        <end position="261"/>
    </location>
</feature>
<dbReference type="GO" id="GO:1904294">
    <property type="term" value="P:positive regulation of ERAD pathway"/>
    <property type="evidence" value="ECO:0007669"/>
    <property type="project" value="TreeGrafter"/>
</dbReference>
<name>A0AA39KLT3_9HYME</name>
<evidence type="ECO:0000313" key="2">
    <source>
        <dbReference type="EMBL" id="KAK0166046.1"/>
    </source>
</evidence>
<dbReference type="PANTHER" id="PTHR21650">
    <property type="entry name" value="MEMBRALIN/KINETOCHORE PROTEIN NUF2"/>
    <property type="match status" value="1"/>
</dbReference>
<evidence type="ECO:0000313" key="3">
    <source>
        <dbReference type="Proteomes" id="UP001168990"/>
    </source>
</evidence>
<dbReference type="GO" id="GO:0005783">
    <property type="term" value="C:endoplasmic reticulum"/>
    <property type="evidence" value="ECO:0007669"/>
    <property type="project" value="TreeGrafter"/>
</dbReference>
<feature type="region of interest" description="Disordered" evidence="1">
    <location>
        <begin position="210"/>
        <end position="261"/>
    </location>
</feature>
<dbReference type="Pfam" id="PF09746">
    <property type="entry name" value="Membralin"/>
    <property type="match status" value="1"/>
</dbReference>
<proteinExistence type="predicted"/>
<organism evidence="2 3">
    <name type="scientific">Microctonus aethiopoides</name>
    <dbReference type="NCBI Taxonomy" id="144406"/>
    <lineage>
        <taxon>Eukaryota</taxon>
        <taxon>Metazoa</taxon>
        <taxon>Ecdysozoa</taxon>
        <taxon>Arthropoda</taxon>
        <taxon>Hexapoda</taxon>
        <taxon>Insecta</taxon>
        <taxon>Pterygota</taxon>
        <taxon>Neoptera</taxon>
        <taxon>Endopterygota</taxon>
        <taxon>Hymenoptera</taxon>
        <taxon>Apocrita</taxon>
        <taxon>Ichneumonoidea</taxon>
        <taxon>Braconidae</taxon>
        <taxon>Euphorinae</taxon>
        <taxon>Microctonus</taxon>
    </lineage>
</organism>
<dbReference type="EMBL" id="JAQQBS010001422">
    <property type="protein sequence ID" value="KAK0166046.1"/>
    <property type="molecule type" value="Genomic_DNA"/>
</dbReference>
<dbReference type="Proteomes" id="UP001168990">
    <property type="component" value="Unassembled WGS sequence"/>
</dbReference>
<feature type="region of interest" description="Disordered" evidence="1">
    <location>
        <begin position="113"/>
        <end position="145"/>
    </location>
</feature>
<evidence type="ECO:0000256" key="1">
    <source>
        <dbReference type="SAM" id="MobiDB-lite"/>
    </source>
</evidence>
<dbReference type="GO" id="GO:0034976">
    <property type="term" value="P:response to endoplasmic reticulum stress"/>
    <property type="evidence" value="ECO:0007669"/>
    <property type="project" value="TreeGrafter"/>
</dbReference>
<gene>
    <name evidence="2" type="ORF">PV328_004501</name>
</gene>